<dbReference type="OrthoDB" id="9761274at2"/>
<proteinExistence type="predicted"/>
<feature type="domain" description="YcaO" evidence="1">
    <location>
        <begin position="83"/>
        <end position="434"/>
    </location>
</feature>
<reference evidence="2 3" key="1">
    <citation type="submission" date="2018-07" db="EMBL/GenBank/DDBJ databases">
        <title>New species, Clostridium PI-S10-A1B.</title>
        <authorList>
            <person name="Krishna G."/>
            <person name="Summeta K."/>
            <person name="Shikha S."/>
            <person name="Prabhu P.B."/>
            <person name="Suresh K."/>
        </authorList>
    </citation>
    <scope>NUCLEOTIDE SEQUENCE [LARGE SCALE GENOMIC DNA]</scope>
    <source>
        <strain evidence="2 3">PI-S10-A1B</strain>
    </source>
</reference>
<evidence type="ECO:0000313" key="3">
    <source>
        <dbReference type="Proteomes" id="UP000260680"/>
    </source>
</evidence>
<evidence type="ECO:0000313" key="2">
    <source>
        <dbReference type="EMBL" id="RFZ79512.1"/>
    </source>
</evidence>
<organism evidence="2 3">
    <name type="scientific">Lacrimispora amygdalina</name>
    <dbReference type="NCBI Taxonomy" id="253257"/>
    <lineage>
        <taxon>Bacteria</taxon>
        <taxon>Bacillati</taxon>
        <taxon>Bacillota</taxon>
        <taxon>Clostridia</taxon>
        <taxon>Lachnospirales</taxon>
        <taxon>Lachnospiraceae</taxon>
        <taxon>Lacrimispora</taxon>
    </lineage>
</organism>
<comment type="caution">
    <text evidence="2">The sequence shown here is derived from an EMBL/GenBank/DDBJ whole genome shotgun (WGS) entry which is preliminary data.</text>
</comment>
<dbReference type="Gene3D" id="3.30.1330.230">
    <property type="match status" value="1"/>
</dbReference>
<dbReference type="InterPro" id="IPR003776">
    <property type="entry name" value="YcaO-like_dom"/>
</dbReference>
<gene>
    <name evidence="2" type="ORF">DS742_08170</name>
</gene>
<accession>A0A3E2NES8</accession>
<sequence length="640" mass="74100">MYIYADNAAECEGAMEKNLNKMIYWNEKGKDALPKDTVIQVKKCLNQVNIETETYFWENDLPDCYSARVYVKGKLKDVIAANGKGTTKDYCLASGYAELMERIQNQIFMYQIHENDIQSPYISEEIPKHSLCKKISLDVFLKDENSLLNRIISYYEESMEVDTNEFNMRQLVLAQLRKLFPLWEKNEVFSVPFYHVQSGQYEWIPLEMVKSVNVSNGMAAGNTIEEAIVQGYSEILERYVQRKIMMECITPPDIPNDELKKYQNVLNMIDAIEKNENYKVIVKDCSLGKNFPVVCGIVINGSKKTFGVKFGAHPDRKIALERVFTEALQGKKLDEFSMTNQISFDQKNVCNHQNMLNTMKTGTGYYPVSLFREKPDYEYRSLECNDKQSNREWLDRLTGLIVNEGSQIYVMDVSYLGFPSVFIFAEGMSELIPYNYTVLKTNAQKMESVSFLCNVENMNENKVKKLLLTTRLQRNSVLENTIGVLCQTPFSNSIHGGNDTIGFLSAVCQYYLKNDKEAIKEVQKCMSRNADKSDEYQYLSVLHKTLCGLVEGYGMKEIEEILNSLYDNKIVQMVQEDFGVRDEVFLKLYPKCRQFQCEECEQTTCLYPELRIFYGNLYNKFLNSDVMTKKLHLIYGNYNK</sequence>
<protein>
    <recommendedName>
        <fullName evidence="1">YcaO domain-containing protein</fullName>
    </recommendedName>
</protein>
<dbReference type="Proteomes" id="UP000260680">
    <property type="component" value="Unassembled WGS sequence"/>
</dbReference>
<dbReference type="PANTHER" id="PTHR37809">
    <property type="entry name" value="RIBOSOMAL PROTEIN S12 METHYLTHIOTRANSFERASE ACCESSORY FACTOR YCAO"/>
    <property type="match status" value="1"/>
</dbReference>
<evidence type="ECO:0000259" key="1">
    <source>
        <dbReference type="PROSITE" id="PS51664"/>
    </source>
</evidence>
<dbReference type="NCBIfam" id="TIGR00702">
    <property type="entry name" value="YcaO-type kinase domain"/>
    <property type="match status" value="1"/>
</dbReference>
<dbReference type="PANTHER" id="PTHR37809:SF1">
    <property type="entry name" value="RIBOSOMAL PROTEIN S12 METHYLTHIOTRANSFERASE ACCESSORY FACTOR YCAO"/>
    <property type="match status" value="1"/>
</dbReference>
<dbReference type="PROSITE" id="PS51664">
    <property type="entry name" value="YCAO"/>
    <property type="match status" value="1"/>
</dbReference>
<dbReference type="EMBL" id="QOHO01000023">
    <property type="protein sequence ID" value="RFZ79512.1"/>
    <property type="molecule type" value="Genomic_DNA"/>
</dbReference>
<dbReference type="AlphaFoldDB" id="A0A3E2NES8"/>
<dbReference type="Pfam" id="PF02624">
    <property type="entry name" value="YcaO"/>
    <property type="match status" value="1"/>
</dbReference>
<name>A0A3E2NES8_9FIRM</name>